<dbReference type="EMBL" id="CASHTH010003999">
    <property type="protein sequence ID" value="CAI8052317.1"/>
    <property type="molecule type" value="Genomic_DNA"/>
</dbReference>
<keyword evidence="3" id="KW-1185">Reference proteome</keyword>
<name>A0AA35XIQ1_GEOBA</name>
<dbReference type="InterPro" id="IPR036691">
    <property type="entry name" value="Endo/exonu/phosph_ase_sf"/>
</dbReference>
<organism evidence="2 3">
    <name type="scientific">Geodia barretti</name>
    <name type="common">Barrett's horny sponge</name>
    <dbReference type="NCBI Taxonomy" id="519541"/>
    <lineage>
        <taxon>Eukaryota</taxon>
        <taxon>Metazoa</taxon>
        <taxon>Porifera</taxon>
        <taxon>Demospongiae</taxon>
        <taxon>Heteroscleromorpha</taxon>
        <taxon>Tetractinellida</taxon>
        <taxon>Astrophorina</taxon>
        <taxon>Geodiidae</taxon>
        <taxon>Geodia</taxon>
    </lineage>
</organism>
<protein>
    <submittedName>
        <fullName evidence="2">Inositol polyphosphate-5-phosphatase A</fullName>
    </submittedName>
</protein>
<dbReference type="Proteomes" id="UP001174909">
    <property type="component" value="Unassembled WGS sequence"/>
</dbReference>
<dbReference type="SUPFAM" id="SSF56219">
    <property type="entry name" value="DNase I-like"/>
    <property type="match status" value="1"/>
</dbReference>
<sequence>MALQYALNRLFIVTANMGTLFENERVEENWLAEFEKVISQADPDLVALHCQEIGGKDFEIQMPKVTEFVRYTVLYVYSCTPCT</sequence>
<evidence type="ECO:0000313" key="3">
    <source>
        <dbReference type="Proteomes" id="UP001174909"/>
    </source>
</evidence>
<gene>
    <name evidence="2" type="ORF">GBAR_LOCUS28617</name>
</gene>
<dbReference type="InterPro" id="IPR039737">
    <property type="entry name" value="INPP5A"/>
</dbReference>
<comment type="caution">
    <text evidence="2">The sequence shown here is derived from an EMBL/GenBank/DDBJ whole genome shotgun (WGS) entry which is preliminary data.</text>
</comment>
<evidence type="ECO:0000313" key="2">
    <source>
        <dbReference type="EMBL" id="CAI8052317.1"/>
    </source>
</evidence>
<evidence type="ECO:0000256" key="1">
    <source>
        <dbReference type="ARBA" id="ARBA00022801"/>
    </source>
</evidence>
<dbReference type="PANTHER" id="PTHR12997:SF2">
    <property type="entry name" value="INOSITOL POLYPHOSPHATE-5-PHOSPHATASE A"/>
    <property type="match status" value="1"/>
</dbReference>
<proteinExistence type="predicted"/>
<dbReference type="AlphaFoldDB" id="A0AA35XIQ1"/>
<dbReference type="PANTHER" id="PTHR12997">
    <property type="entry name" value="TYPE I INOSITOL-1,4,5-TRISPHOSPHATE 5-PHOSPHATASE"/>
    <property type="match status" value="1"/>
</dbReference>
<dbReference type="GO" id="GO:0004445">
    <property type="term" value="F:inositol-polyphosphate 5-phosphatase activity"/>
    <property type="evidence" value="ECO:0007669"/>
    <property type="project" value="InterPro"/>
</dbReference>
<reference evidence="2" key="1">
    <citation type="submission" date="2023-03" db="EMBL/GenBank/DDBJ databases">
        <authorList>
            <person name="Steffen K."/>
            <person name="Cardenas P."/>
        </authorList>
    </citation>
    <scope>NUCLEOTIDE SEQUENCE</scope>
</reference>
<keyword evidence="1" id="KW-0378">Hydrolase</keyword>
<accession>A0AA35XIQ1</accession>